<feature type="transmembrane region" description="Helical" evidence="11">
    <location>
        <begin position="290"/>
        <end position="307"/>
    </location>
</feature>
<gene>
    <name evidence="11" type="primary">rodA</name>
    <name evidence="12" type="ORF">CM240_1505</name>
</gene>
<feature type="transmembrane region" description="Helical" evidence="11">
    <location>
        <begin position="357"/>
        <end position="378"/>
    </location>
</feature>
<evidence type="ECO:0000256" key="3">
    <source>
        <dbReference type="ARBA" id="ARBA00022676"/>
    </source>
</evidence>
<keyword evidence="6 11" id="KW-0133">Cell shape</keyword>
<feature type="transmembrane region" description="Helical" evidence="11">
    <location>
        <begin position="153"/>
        <end position="173"/>
    </location>
</feature>
<keyword evidence="9 11" id="KW-0472">Membrane</keyword>
<dbReference type="STRING" id="1216932.CM240_1505"/>
<evidence type="ECO:0000256" key="9">
    <source>
        <dbReference type="ARBA" id="ARBA00023136"/>
    </source>
</evidence>
<evidence type="ECO:0000256" key="2">
    <source>
        <dbReference type="ARBA" id="ARBA00022475"/>
    </source>
</evidence>
<evidence type="ECO:0000256" key="4">
    <source>
        <dbReference type="ARBA" id="ARBA00022679"/>
    </source>
</evidence>
<keyword evidence="8 11" id="KW-1133">Transmembrane helix</keyword>
<keyword evidence="10 11" id="KW-0961">Cell wall biogenesis/degradation</keyword>
<keyword evidence="5 11" id="KW-0812">Transmembrane</keyword>
<dbReference type="GO" id="GO:0008955">
    <property type="term" value="F:peptidoglycan glycosyltransferase activity"/>
    <property type="evidence" value="ECO:0007669"/>
    <property type="project" value="UniProtKB-UniRule"/>
</dbReference>
<comment type="similarity">
    <text evidence="11">Belongs to the SEDS family. MrdB/RodA subfamily.</text>
</comment>
<accession>W6RYG1</accession>
<keyword evidence="13" id="KW-1185">Reference proteome</keyword>
<evidence type="ECO:0000256" key="7">
    <source>
        <dbReference type="ARBA" id="ARBA00022984"/>
    </source>
</evidence>
<evidence type="ECO:0000256" key="10">
    <source>
        <dbReference type="ARBA" id="ARBA00023316"/>
    </source>
</evidence>
<keyword evidence="4 11" id="KW-0808">Transferase</keyword>
<reference evidence="12 13" key="1">
    <citation type="submission" date="2013-11" db="EMBL/GenBank/DDBJ databases">
        <title>Complete genome sequence of Clostridum sp. M2/40.</title>
        <authorList>
            <person name="Wibberg D."/>
            <person name="Puehler A."/>
            <person name="Schlueter A."/>
        </authorList>
    </citation>
    <scope>NUCLEOTIDE SEQUENCE [LARGE SCALE GENOMIC DNA]</scope>
    <source>
        <strain evidence="13">M2/40</strain>
    </source>
</reference>
<dbReference type="InterPro" id="IPR011923">
    <property type="entry name" value="RodA/MrdB"/>
</dbReference>
<dbReference type="PANTHER" id="PTHR30474:SF1">
    <property type="entry name" value="PEPTIDOGLYCAN GLYCOSYLTRANSFERASE MRDB"/>
    <property type="match status" value="1"/>
</dbReference>
<evidence type="ECO:0000256" key="8">
    <source>
        <dbReference type="ARBA" id="ARBA00022989"/>
    </source>
</evidence>
<dbReference type="PATRIC" id="fig|1216932.3.peg.1498"/>
<name>W6RYG1_9CLOT</name>
<dbReference type="GO" id="GO:0005886">
    <property type="term" value="C:plasma membrane"/>
    <property type="evidence" value="ECO:0007669"/>
    <property type="project" value="UniProtKB-SubCell"/>
</dbReference>
<dbReference type="EC" id="2.4.99.28" evidence="11"/>
<comment type="function">
    <text evidence="11">Peptidoglycan polymerase that is essential for cell wall elongation.</text>
</comment>
<evidence type="ECO:0000256" key="11">
    <source>
        <dbReference type="HAMAP-Rule" id="MF_02079"/>
    </source>
</evidence>
<dbReference type="PROSITE" id="PS00428">
    <property type="entry name" value="FTSW_RODA_SPOVE"/>
    <property type="match status" value="1"/>
</dbReference>
<dbReference type="Proteomes" id="UP000019426">
    <property type="component" value="Chromosome M2/40_rep1"/>
</dbReference>
<dbReference type="AlphaFoldDB" id="W6RYG1"/>
<feature type="transmembrane region" description="Helical" evidence="11">
    <location>
        <begin position="64"/>
        <end position="82"/>
    </location>
</feature>
<dbReference type="KEGG" id="clt:CM240_1505"/>
<dbReference type="UniPathway" id="UPA00219"/>
<feature type="transmembrane region" description="Helical" evidence="11">
    <location>
        <begin position="319"/>
        <end position="337"/>
    </location>
</feature>
<feature type="transmembrane region" description="Helical" evidence="11">
    <location>
        <begin position="203"/>
        <end position="221"/>
    </location>
</feature>
<feature type="transmembrane region" description="Helical" evidence="11">
    <location>
        <begin position="179"/>
        <end position="196"/>
    </location>
</feature>
<dbReference type="GO" id="GO:0051301">
    <property type="term" value="P:cell division"/>
    <property type="evidence" value="ECO:0007669"/>
    <property type="project" value="InterPro"/>
</dbReference>
<dbReference type="GO" id="GO:0032153">
    <property type="term" value="C:cell division site"/>
    <property type="evidence" value="ECO:0007669"/>
    <property type="project" value="TreeGrafter"/>
</dbReference>
<keyword evidence="7 11" id="KW-0573">Peptidoglycan synthesis</keyword>
<dbReference type="eggNOG" id="COG0772">
    <property type="taxonomic scope" value="Bacteria"/>
</dbReference>
<evidence type="ECO:0000256" key="6">
    <source>
        <dbReference type="ARBA" id="ARBA00022960"/>
    </source>
</evidence>
<dbReference type="GO" id="GO:0008360">
    <property type="term" value="P:regulation of cell shape"/>
    <property type="evidence" value="ECO:0007669"/>
    <property type="project" value="UniProtKB-KW"/>
</dbReference>
<dbReference type="HOGENOM" id="CLU_029243_2_2_9"/>
<evidence type="ECO:0000313" key="12">
    <source>
        <dbReference type="EMBL" id="CDM68664.1"/>
    </source>
</evidence>
<evidence type="ECO:0000256" key="1">
    <source>
        <dbReference type="ARBA" id="ARBA00004141"/>
    </source>
</evidence>
<comment type="catalytic activity">
    <reaction evidence="11">
        <text>[GlcNAc-(1-&gt;4)-Mur2Ac(oyl-L-Ala-gamma-D-Glu-L-Lys-D-Ala-D-Ala)](n)-di-trans,octa-cis-undecaprenyl diphosphate + beta-D-GlcNAc-(1-&gt;4)-Mur2Ac(oyl-L-Ala-gamma-D-Glu-L-Lys-D-Ala-D-Ala)-di-trans,octa-cis-undecaprenyl diphosphate = [GlcNAc-(1-&gt;4)-Mur2Ac(oyl-L-Ala-gamma-D-Glu-L-Lys-D-Ala-D-Ala)](n+1)-di-trans,octa-cis-undecaprenyl diphosphate + di-trans,octa-cis-undecaprenyl diphosphate + H(+)</text>
        <dbReference type="Rhea" id="RHEA:23708"/>
        <dbReference type="Rhea" id="RHEA-COMP:9602"/>
        <dbReference type="Rhea" id="RHEA-COMP:9603"/>
        <dbReference type="ChEBI" id="CHEBI:15378"/>
        <dbReference type="ChEBI" id="CHEBI:58405"/>
        <dbReference type="ChEBI" id="CHEBI:60033"/>
        <dbReference type="ChEBI" id="CHEBI:78435"/>
        <dbReference type="EC" id="2.4.99.28"/>
    </reaction>
</comment>
<dbReference type="GO" id="GO:0071555">
    <property type="term" value="P:cell wall organization"/>
    <property type="evidence" value="ECO:0007669"/>
    <property type="project" value="UniProtKB-KW"/>
</dbReference>
<feature type="transmembrane region" description="Helical" evidence="11">
    <location>
        <begin position="20"/>
        <end position="44"/>
    </location>
</feature>
<dbReference type="EMBL" id="HG917868">
    <property type="protein sequence ID" value="CDM68664.1"/>
    <property type="molecule type" value="Genomic_DNA"/>
</dbReference>
<dbReference type="InterPro" id="IPR018365">
    <property type="entry name" value="Cell_cycle_FtsW-rel_CS"/>
</dbReference>
<dbReference type="NCBIfam" id="TIGR02210">
    <property type="entry name" value="rodA_shape"/>
    <property type="match status" value="1"/>
</dbReference>
<comment type="subcellular location">
    <subcellularLocation>
        <location evidence="11">Cell membrane</location>
        <topology evidence="11">Multi-pass membrane protein</topology>
    </subcellularLocation>
    <subcellularLocation>
        <location evidence="1">Membrane</location>
        <topology evidence="1">Multi-pass membrane protein</topology>
    </subcellularLocation>
</comment>
<keyword evidence="2 11" id="KW-1003">Cell membrane</keyword>
<organism evidence="12 13">
    <name type="scientific">Clostridium bornimense</name>
    <dbReference type="NCBI Taxonomy" id="1216932"/>
    <lineage>
        <taxon>Bacteria</taxon>
        <taxon>Bacillati</taxon>
        <taxon>Bacillota</taxon>
        <taxon>Clostridia</taxon>
        <taxon>Eubacteriales</taxon>
        <taxon>Clostridiaceae</taxon>
        <taxon>Clostridium</taxon>
    </lineage>
</organism>
<dbReference type="InterPro" id="IPR001182">
    <property type="entry name" value="FtsW/RodA"/>
</dbReference>
<dbReference type="PANTHER" id="PTHR30474">
    <property type="entry name" value="CELL CYCLE PROTEIN"/>
    <property type="match status" value="1"/>
</dbReference>
<dbReference type="HAMAP" id="MF_02079">
    <property type="entry name" value="PGT_RodA"/>
    <property type="match status" value="1"/>
</dbReference>
<dbReference type="Pfam" id="PF01098">
    <property type="entry name" value="FTSW_RODA_SPOVE"/>
    <property type="match status" value="1"/>
</dbReference>
<proteinExistence type="inferred from homology"/>
<comment type="pathway">
    <text evidence="11">Cell wall biogenesis; peptidoglycan biosynthesis.</text>
</comment>
<keyword evidence="3 11" id="KW-0328">Glycosyltransferase</keyword>
<evidence type="ECO:0000313" key="13">
    <source>
        <dbReference type="Proteomes" id="UP000019426"/>
    </source>
</evidence>
<sequence>MKKNSKMDRMLSNLKINKKLLGEIDFTILMIAIVIVIFGVLNIYSATYNKTLDGVPIGFEYAKLQLMWLGVGLIAIYFILTIDYSFFRNYAYVFYGASIILLLINKVAGTVSKGANSWIQIGSRAIQPSEFAKLAIIIIVAKKIEDMDGKIDSFKKLFIIFIYAIIPTSLVIIQPDMGMTMVIFFTVLGMVVVGKLDWKIIGGGFLALFIAIAVVWNSGLIEDYQKNRIITVFNPARDPLGDGYHVIQAKIAIGSGGLTGSGYMNGSQTKGGFIPEAWTDFIFSVVGEEWGLLGSVGLLALYGIMIFRMINIARESKDVFGSILVAGVTGSMLFSILENAGMNVGLMPITGITLPFMSYGGSSMLVYFMSLALVLNVGMRRKKINF</sequence>
<dbReference type="GO" id="GO:0015648">
    <property type="term" value="F:lipid-linked peptidoglycan transporter activity"/>
    <property type="evidence" value="ECO:0007669"/>
    <property type="project" value="TreeGrafter"/>
</dbReference>
<dbReference type="GO" id="GO:0009252">
    <property type="term" value="P:peptidoglycan biosynthetic process"/>
    <property type="evidence" value="ECO:0007669"/>
    <property type="project" value="UniProtKB-UniRule"/>
</dbReference>
<evidence type="ECO:0000256" key="5">
    <source>
        <dbReference type="ARBA" id="ARBA00022692"/>
    </source>
</evidence>
<protein>
    <recommendedName>
        <fullName evidence="11">Peptidoglycan glycosyltransferase RodA</fullName>
        <shortName evidence="11">PGT</shortName>
        <ecNumber evidence="11">2.4.99.28</ecNumber>
    </recommendedName>
    <alternativeName>
        <fullName evidence="11">Cell elongation protein RodA</fullName>
    </alternativeName>
    <alternativeName>
        <fullName evidence="11">Cell wall polymerase</fullName>
    </alternativeName>
    <alternativeName>
        <fullName evidence="11">Peptidoglycan polymerase</fullName>
        <shortName evidence="11">PG polymerase</shortName>
    </alternativeName>
</protein>